<keyword evidence="2 9" id="KW-0813">Transport</keyword>
<sequence length="528" mass="58000">MSRNQSLGEEPLDSLQHSSNTRDSTNNGRGHRPALSDSNFPTVLESSNNGAPGHFVSSMSMQHPMEVSENAAVGEVGTFRSRAMARRFINTSRRKLLEKNASVKSMASTDSDVVHAGETTPLVGAIPEDRSSTNLDMMGSEASVPKEDEEPQNVWKNFFDFWFGKPVSIFLLATPLALWATVNEWSGAWIFWTNFFVLLPLASILGDFTEEAALHTNETIGGLLNATFGNCVEVIVALQALLRDEIRVVQASMIGSIFSNLLLVLGCCFLFGGYFYKEQKFNMTSATASMGLLALSSLALILPTPYAKYFEVQDQDVLMISRAAALVLFSMYVQLLFFQLHTHRDFFENKAAGKDGEGDEADDEEEEEEAPSIPMWMALFGLGIVTLLVAWFSDALVGSIDDFCEETGVSRTFVGLIILPIVGNAVEHITAVNVAMKNKMDLSLGVAIGSCTQIALFVVPITVIVGWCTNKNMTLNFPHFEICLYVLSIFTVTIALGTGRSNWLLGSLLVTTYVMIAIGFWFEKVVNF</sequence>
<comment type="caution">
    <text evidence="12">The sequence shown here is derived from an EMBL/GenBank/DDBJ whole genome shotgun (WGS) entry which is preliminary data.</text>
</comment>
<evidence type="ECO:0000256" key="5">
    <source>
        <dbReference type="ARBA" id="ARBA00022837"/>
    </source>
</evidence>
<dbReference type="InterPro" id="IPR004713">
    <property type="entry name" value="CaH_exchang"/>
</dbReference>
<evidence type="ECO:0000256" key="7">
    <source>
        <dbReference type="ARBA" id="ARBA00023065"/>
    </source>
</evidence>
<evidence type="ECO:0000256" key="10">
    <source>
        <dbReference type="SAM" id="MobiDB-lite"/>
    </source>
</evidence>
<accession>A0A9K3PKT4</accession>
<feature type="transmembrane region" description="Helical" evidence="9">
    <location>
        <begin position="220"/>
        <end position="242"/>
    </location>
</feature>
<dbReference type="EMBL" id="JAGRRH010000018">
    <property type="protein sequence ID" value="KAG7351132.1"/>
    <property type="molecule type" value="Genomic_DNA"/>
</dbReference>
<gene>
    <name evidence="12" type="ORF">IV203_010492</name>
</gene>
<feature type="transmembrane region" description="Helical" evidence="9">
    <location>
        <begin position="375"/>
        <end position="393"/>
    </location>
</feature>
<evidence type="ECO:0000256" key="8">
    <source>
        <dbReference type="ARBA" id="ARBA00023136"/>
    </source>
</evidence>
<dbReference type="OrthoDB" id="1699231at2759"/>
<dbReference type="PANTHER" id="PTHR31503:SF22">
    <property type="entry name" value="VACUOLAR CALCIUM ION TRANSPORTER"/>
    <property type="match status" value="1"/>
</dbReference>
<evidence type="ECO:0000256" key="4">
    <source>
        <dbReference type="ARBA" id="ARBA00022692"/>
    </source>
</evidence>
<dbReference type="InterPro" id="IPR004798">
    <property type="entry name" value="CAX-like"/>
</dbReference>
<feature type="domain" description="Sodium/calcium exchanger membrane region" evidence="11">
    <location>
        <begin position="378"/>
        <end position="521"/>
    </location>
</feature>
<feature type="transmembrane region" description="Helical" evidence="9">
    <location>
        <begin position="503"/>
        <end position="522"/>
    </location>
</feature>
<feature type="transmembrane region" description="Helical" evidence="9">
    <location>
        <begin position="162"/>
        <end position="182"/>
    </location>
</feature>
<comment type="similarity">
    <text evidence="9">Belongs to the Ca(2+):cation antiporter (CaCA) (TC 2.A.19) family.</text>
</comment>
<keyword evidence="13" id="KW-1185">Reference proteome</keyword>
<feature type="transmembrane region" description="Helical" evidence="9">
    <location>
        <begin position="477"/>
        <end position="496"/>
    </location>
</feature>
<dbReference type="InterPro" id="IPR004837">
    <property type="entry name" value="NaCa_Exmemb"/>
</dbReference>
<keyword evidence="8 9" id="KW-0472">Membrane</keyword>
<keyword evidence="7 9" id="KW-0406">Ion transport</keyword>
<evidence type="ECO:0000256" key="6">
    <source>
        <dbReference type="ARBA" id="ARBA00022989"/>
    </source>
</evidence>
<feature type="transmembrane region" description="Helical" evidence="9">
    <location>
        <begin position="413"/>
        <end position="435"/>
    </location>
</feature>
<protein>
    <submittedName>
        <fullName evidence="12">Calcium/proton exchanger Cax</fullName>
    </submittedName>
</protein>
<feature type="transmembrane region" description="Helical" evidence="9">
    <location>
        <begin position="442"/>
        <end position="465"/>
    </location>
</feature>
<feature type="transmembrane region" description="Helical" evidence="9">
    <location>
        <begin position="254"/>
        <end position="276"/>
    </location>
</feature>
<comment type="subcellular location">
    <subcellularLocation>
        <location evidence="1">Endomembrane system</location>
        <topology evidence="1">Multi-pass membrane protein</topology>
    </subcellularLocation>
</comment>
<reference evidence="12" key="2">
    <citation type="submission" date="2021-04" db="EMBL/GenBank/DDBJ databases">
        <authorList>
            <person name="Podell S."/>
        </authorList>
    </citation>
    <scope>NUCLEOTIDE SEQUENCE</scope>
    <source>
        <strain evidence="12">Hildebrandi</strain>
    </source>
</reference>
<feature type="transmembrane region" description="Helical" evidence="9">
    <location>
        <begin position="188"/>
        <end position="208"/>
    </location>
</feature>
<feature type="transmembrane region" description="Helical" evidence="9">
    <location>
        <begin position="319"/>
        <end position="340"/>
    </location>
</feature>
<evidence type="ECO:0000256" key="1">
    <source>
        <dbReference type="ARBA" id="ARBA00004127"/>
    </source>
</evidence>
<proteinExistence type="inferred from homology"/>
<feature type="transmembrane region" description="Helical" evidence="9">
    <location>
        <begin position="288"/>
        <end position="307"/>
    </location>
</feature>
<evidence type="ECO:0000313" key="13">
    <source>
        <dbReference type="Proteomes" id="UP000693970"/>
    </source>
</evidence>
<dbReference type="GO" id="GO:0015369">
    <property type="term" value="F:calcium:proton antiporter activity"/>
    <property type="evidence" value="ECO:0007669"/>
    <property type="project" value="UniProtKB-UniRule"/>
</dbReference>
<evidence type="ECO:0000256" key="3">
    <source>
        <dbReference type="ARBA" id="ARBA00022568"/>
    </source>
</evidence>
<dbReference type="GO" id="GO:0006874">
    <property type="term" value="P:intracellular calcium ion homeostasis"/>
    <property type="evidence" value="ECO:0007669"/>
    <property type="project" value="TreeGrafter"/>
</dbReference>
<feature type="domain" description="Sodium/calcium exchanger membrane region" evidence="11">
    <location>
        <begin position="188"/>
        <end position="340"/>
    </location>
</feature>
<evidence type="ECO:0000259" key="11">
    <source>
        <dbReference type="Pfam" id="PF01699"/>
    </source>
</evidence>
<evidence type="ECO:0000256" key="9">
    <source>
        <dbReference type="RuleBase" id="RU365028"/>
    </source>
</evidence>
<keyword evidence="6 9" id="KW-1133">Transmembrane helix</keyword>
<keyword evidence="4 9" id="KW-0812">Transmembrane</keyword>
<keyword evidence="5 9" id="KW-0106">Calcium</keyword>
<dbReference type="PANTHER" id="PTHR31503">
    <property type="entry name" value="VACUOLAR CALCIUM ION TRANSPORTER"/>
    <property type="match status" value="1"/>
</dbReference>
<evidence type="ECO:0000313" key="12">
    <source>
        <dbReference type="EMBL" id="KAG7351132.1"/>
    </source>
</evidence>
<reference evidence="12" key="1">
    <citation type="journal article" date="2021" name="Sci. Rep.">
        <title>Diploid genomic architecture of Nitzschia inconspicua, an elite biomass production diatom.</title>
        <authorList>
            <person name="Oliver A."/>
            <person name="Podell S."/>
            <person name="Pinowska A."/>
            <person name="Traller J.C."/>
            <person name="Smith S.R."/>
            <person name="McClure R."/>
            <person name="Beliaev A."/>
            <person name="Bohutskyi P."/>
            <person name="Hill E.A."/>
            <person name="Rabines A."/>
            <person name="Zheng H."/>
            <person name="Allen L.Z."/>
            <person name="Kuo A."/>
            <person name="Grigoriev I.V."/>
            <person name="Allen A.E."/>
            <person name="Hazlebeck D."/>
            <person name="Allen E.E."/>
        </authorList>
    </citation>
    <scope>NUCLEOTIDE SEQUENCE</scope>
    <source>
        <strain evidence="12">Hildebrandi</strain>
    </source>
</reference>
<name>A0A9K3PKT4_9STRA</name>
<dbReference type="GO" id="GO:0012505">
    <property type="term" value="C:endomembrane system"/>
    <property type="evidence" value="ECO:0007669"/>
    <property type="project" value="UniProtKB-SubCell"/>
</dbReference>
<dbReference type="AlphaFoldDB" id="A0A9K3PKT4"/>
<dbReference type="NCBIfam" id="TIGR00846">
    <property type="entry name" value="caca2"/>
    <property type="match status" value="1"/>
</dbReference>
<feature type="compositionally biased region" description="Polar residues" evidence="10">
    <location>
        <begin position="36"/>
        <end position="50"/>
    </location>
</feature>
<feature type="region of interest" description="Disordered" evidence="10">
    <location>
        <begin position="1"/>
        <end position="58"/>
    </location>
</feature>
<organism evidence="12 13">
    <name type="scientific">Nitzschia inconspicua</name>
    <dbReference type="NCBI Taxonomy" id="303405"/>
    <lineage>
        <taxon>Eukaryota</taxon>
        <taxon>Sar</taxon>
        <taxon>Stramenopiles</taxon>
        <taxon>Ochrophyta</taxon>
        <taxon>Bacillariophyta</taxon>
        <taxon>Bacillariophyceae</taxon>
        <taxon>Bacillariophycidae</taxon>
        <taxon>Bacillariales</taxon>
        <taxon>Bacillariaceae</taxon>
        <taxon>Nitzschia</taxon>
    </lineage>
</organism>
<keyword evidence="9" id="KW-0050">Antiport</keyword>
<dbReference type="NCBIfam" id="TIGR00378">
    <property type="entry name" value="cax"/>
    <property type="match status" value="1"/>
</dbReference>
<evidence type="ECO:0000256" key="2">
    <source>
        <dbReference type="ARBA" id="ARBA00022448"/>
    </source>
</evidence>
<dbReference type="GO" id="GO:0016020">
    <property type="term" value="C:membrane"/>
    <property type="evidence" value="ECO:0007669"/>
    <property type="project" value="InterPro"/>
</dbReference>
<dbReference type="Proteomes" id="UP000693970">
    <property type="component" value="Unassembled WGS sequence"/>
</dbReference>
<dbReference type="Pfam" id="PF01699">
    <property type="entry name" value="Na_Ca_ex"/>
    <property type="match status" value="2"/>
</dbReference>
<feature type="compositionally biased region" description="Polar residues" evidence="10">
    <location>
        <begin position="15"/>
        <end position="28"/>
    </location>
</feature>
<keyword evidence="3 9" id="KW-0109">Calcium transport</keyword>